<protein>
    <submittedName>
        <fullName evidence="9">Steryl-sulfatase</fullName>
        <ecNumber evidence="9">3.1.6.2</ecNumber>
    </submittedName>
</protein>
<feature type="region of interest" description="Disordered" evidence="6">
    <location>
        <begin position="650"/>
        <end position="669"/>
    </location>
</feature>
<dbReference type="GO" id="GO:0046872">
    <property type="term" value="F:metal ion binding"/>
    <property type="evidence" value="ECO:0007669"/>
    <property type="project" value="UniProtKB-KW"/>
</dbReference>
<feature type="domain" description="Sulfatase N-terminal" evidence="8">
    <location>
        <begin position="322"/>
        <end position="711"/>
    </location>
</feature>
<dbReference type="Gene3D" id="3.40.720.10">
    <property type="entry name" value="Alkaline Phosphatase, subunit A"/>
    <property type="match status" value="2"/>
</dbReference>
<dbReference type="Proteomes" id="UP000596742">
    <property type="component" value="Unassembled WGS sequence"/>
</dbReference>
<dbReference type="GO" id="GO:0004773">
    <property type="term" value="F:steryl-sulfatase activity"/>
    <property type="evidence" value="ECO:0007669"/>
    <property type="project" value="UniProtKB-EC"/>
</dbReference>
<dbReference type="PANTHER" id="PTHR42693">
    <property type="entry name" value="ARYLSULFATASE FAMILY MEMBER"/>
    <property type="match status" value="1"/>
</dbReference>
<dbReference type="EC" id="3.1.6.2" evidence="9"/>
<comment type="similarity">
    <text evidence="2">Belongs to the sulfatase family.</text>
</comment>
<dbReference type="PROSITE" id="PS00523">
    <property type="entry name" value="SULFATASE_1"/>
    <property type="match status" value="1"/>
</dbReference>
<gene>
    <name evidence="9" type="ORF">MGAL_10B081948</name>
</gene>
<keyword evidence="7" id="KW-1133">Transmembrane helix</keyword>
<name>A0A8B6FJJ7_MYTGA</name>
<evidence type="ECO:0000313" key="10">
    <source>
        <dbReference type="Proteomes" id="UP000596742"/>
    </source>
</evidence>
<dbReference type="Gene3D" id="3.30.1120.10">
    <property type="match status" value="2"/>
</dbReference>
<dbReference type="PROSITE" id="PS00149">
    <property type="entry name" value="SULFATASE_2"/>
    <property type="match status" value="1"/>
</dbReference>
<feature type="transmembrane region" description="Helical" evidence="7">
    <location>
        <begin position="508"/>
        <end position="529"/>
    </location>
</feature>
<feature type="transmembrane region" description="Helical" evidence="7">
    <location>
        <begin position="482"/>
        <end position="501"/>
    </location>
</feature>
<keyword evidence="10" id="KW-1185">Reference proteome</keyword>
<evidence type="ECO:0000256" key="7">
    <source>
        <dbReference type="SAM" id="Phobius"/>
    </source>
</evidence>
<dbReference type="GO" id="GO:0004065">
    <property type="term" value="F:arylsulfatase activity"/>
    <property type="evidence" value="ECO:0007669"/>
    <property type="project" value="TreeGrafter"/>
</dbReference>
<dbReference type="InterPro" id="IPR000917">
    <property type="entry name" value="Sulfatase_N"/>
</dbReference>
<evidence type="ECO:0000256" key="2">
    <source>
        <dbReference type="ARBA" id="ARBA00008779"/>
    </source>
</evidence>
<accession>A0A8B6FJJ7</accession>
<dbReference type="SUPFAM" id="SSF53649">
    <property type="entry name" value="Alkaline phosphatase-like"/>
    <property type="match status" value="2"/>
</dbReference>
<sequence>MILLNSLLYRNLDIVEQPINLETLSERYTKESIEFMENSTNNNAPFLLVVSWNHVHTALITSKRFRGKSKHGRYGDAVEELDYGTGQIISKLDELGLTDDTLVYFTSDNGAHLEERGMHGEVDGGINSPFKGGKGHPSVDGGIRVPSIVRFPNQIQKNIDINEPTTQMDMFTTISNLIEADIPKDRPIDGKDIMPLMKQKESITPTPFLYHYCNNEIHAMRYRPPEGNKVWKLVFKEPNYMSGQEKCEGLACLCRNALVLNPPVFYELTSDLGERKPIPSDSSEKYRNLRDIMMKQLDDHVTSMMQTWRIILCISMVTAKSPNILLIIVDDLGYGDVGCFGNQTIRTPSIDKLSTQGVKLTHHLTSSALCTPSRSSLLTGRYPSRTGMVPTPPSRFGVILFLASSAGLPQSEITIAEQAKSKGYKTGLIGKWHLGWSESKYNDSVFHPLNHGFDYYYGHPLTNMQDWYDDGSSVFYSQNPMIHWQALASIIAIMLPMYFLYRKKYIGAVILSLILFLICFVWGYVFFAFHHVTLFNSLLYRNFDLVEQPINLETLSERYTKESIEFLENSKKENVPFLLVVSWSHVHTALITSKQFQGKSKHGRYGDAVEEMDYGTGQILSSLAKLGLADDTLVYFTSDNGAHLEERGLHGEVDGGVNTPFKGGKAQTSVDGGIRVPSIVRFPNQIKENIEISEPTTQMDMFTTISNLMGADIPKDRFIDGKDIMPLMKQKEKITPNPFLYHYCNNEIHAMRYRPPEGNQIWKLVFKEPNYMPGETKCAGLVCACKNAIVLDPPVFYEMTSDLGEQKPIPSDSSEKYRNLRDILMKELDDHVKSVGTINSQLTISKLLWNPLLQPCCNFPSCKCTDPKYS</sequence>
<evidence type="ECO:0000256" key="3">
    <source>
        <dbReference type="ARBA" id="ARBA00022723"/>
    </source>
</evidence>
<evidence type="ECO:0000256" key="4">
    <source>
        <dbReference type="ARBA" id="ARBA00022801"/>
    </source>
</evidence>
<reference evidence="9" key="1">
    <citation type="submission" date="2018-11" db="EMBL/GenBank/DDBJ databases">
        <authorList>
            <person name="Alioto T."/>
            <person name="Alioto T."/>
        </authorList>
    </citation>
    <scope>NUCLEOTIDE SEQUENCE</scope>
</reference>
<keyword evidence="3" id="KW-0479">Metal-binding</keyword>
<dbReference type="PANTHER" id="PTHR42693:SF49">
    <property type="entry name" value="SULFATASE N-TERMINAL DOMAIN-CONTAINING PROTEIN"/>
    <property type="match status" value="1"/>
</dbReference>
<keyword evidence="7" id="KW-0812">Transmembrane</keyword>
<evidence type="ECO:0000256" key="5">
    <source>
        <dbReference type="ARBA" id="ARBA00022837"/>
    </source>
</evidence>
<dbReference type="EMBL" id="UYJE01006920">
    <property type="protein sequence ID" value="VDI50239.1"/>
    <property type="molecule type" value="Genomic_DNA"/>
</dbReference>
<comment type="caution">
    <text evidence="9">The sequence shown here is derived from an EMBL/GenBank/DDBJ whole genome shotgun (WGS) entry which is preliminary data.</text>
</comment>
<proteinExistence type="inferred from homology"/>
<keyword evidence="4 9" id="KW-0378">Hydrolase</keyword>
<keyword evidence="7" id="KW-0472">Membrane</keyword>
<dbReference type="InterPro" id="IPR017850">
    <property type="entry name" value="Alkaline_phosphatase_core_sf"/>
</dbReference>
<dbReference type="InterPro" id="IPR050738">
    <property type="entry name" value="Sulfatase"/>
</dbReference>
<evidence type="ECO:0000256" key="6">
    <source>
        <dbReference type="SAM" id="MobiDB-lite"/>
    </source>
</evidence>
<keyword evidence="5" id="KW-0106">Calcium</keyword>
<dbReference type="OrthoDB" id="103349at2759"/>
<comment type="cofactor">
    <cofactor evidence="1">
        <name>Ca(2+)</name>
        <dbReference type="ChEBI" id="CHEBI:29108"/>
    </cofactor>
</comment>
<evidence type="ECO:0000259" key="8">
    <source>
        <dbReference type="Pfam" id="PF00884"/>
    </source>
</evidence>
<organism evidence="9 10">
    <name type="scientific">Mytilus galloprovincialis</name>
    <name type="common">Mediterranean mussel</name>
    <dbReference type="NCBI Taxonomy" id="29158"/>
    <lineage>
        <taxon>Eukaryota</taxon>
        <taxon>Metazoa</taxon>
        <taxon>Spiralia</taxon>
        <taxon>Lophotrochozoa</taxon>
        <taxon>Mollusca</taxon>
        <taxon>Bivalvia</taxon>
        <taxon>Autobranchia</taxon>
        <taxon>Pteriomorphia</taxon>
        <taxon>Mytilida</taxon>
        <taxon>Mytiloidea</taxon>
        <taxon>Mytilidae</taxon>
        <taxon>Mytilinae</taxon>
        <taxon>Mytilus</taxon>
    </lineage>
</organism>
<evidence type="ECO:0000313" key="9">
    <source>
        <dbReference type="EMBL" id="VDI50239.1"/>
    </source>
</evidence>
<dbReference type="AlphaFoldDB" id="A0A8B6FJJ7"/>
<dbReference type="Pfam" id="PF00884">
    <property type="entry name" value="Sulfatase"/>
    <property type="match status" value="2"/>
</dbReference>
<dbReference type="Pfam" id="PF14707">
    <property type="entry name" value="Sulfatase_C"/>
    <property type="match status" value="2"/>
</dbReference>
<dbReference type="Gene3D" id="1.10.287.550">
    <property type="entry name" value="Helix hairpin bin"/>
    <property type="match status" value="1"/>
</dbReference>
<dbReference type="InterPro" id="IPR024607">
    <property type="entry name" value="Sulfatase_CS"/>
</dbReference>
<evidence type="ECO:0000256" key="1">
    <source>
        <dbReference type="ARBA" id="ARBA00001913"/>
    </source>
</evidence>
<feature type="domain" description="Sulfatase N-terminal" evidence="8">
    <location>
        <begin position="21"/>
        <end position="177"/>
    </location>
</feature>